<gene>
    <name evidence="4" type="ORF">MM415A00187_0059</name>
    <name evidence="3" type="ORF">MM415B00313_0060</name>
    <name evidence="5" type="ORF">TM448B03003_0010</name>
</gene>
<evidence type="ECO:0000259" key="2">
    <source>
        <dbReference type="Pfam" id="PF06048"/>
    </source>
</evidence>
<reference evidence="5" key="1">
    <citation type="submission" date="2020-03" db="EMBL/GenBank/DDBJ databases">
        <title>The deep terrestrial virosphere.</title>
        <authorList>
            <person name="Holmfeldt K."/>
            <person name="Nilsson E."/>
            <person name="Simone D."/>
            <person name="Lopez-Fernandez M."/>
            <person name="Wu X."/>
            <person name="de Brujin I."/>
            <person name="Lundin D."/>
            <person name="Andersson A."/>
            <person name="Bertilsson S."/>
            <person name="Dopson M."/>
        </authorList>
    </citation>
    <scope>NUCLEOTIDE SEQUENCE</scope>
    <source>
        <strain evidence="4">MM415A00187</strain>
        <strain evidence="3">MM415B00313</strain>
        <strain evidence="5">TM448B03003</strain>
    </source>
</reference>
<dbReference type="EMBL" id="MT142530">
    <property type="protein sequence ID" value="QJA84524.1"/>
    <property type="molecule type" value="Genomic_DNA"/>
</dbReference>
<feature type="domain" description="DUF927" evidence="2">
    <location>
        <begin position="428"/>
        <end position="649"/>
    </location>
</feature>
<name>A0A6M3XW86_9ZZZZ</name>
<evidence type="ECO:0000313" key="5">
    <source>
        <dbReference type="EMBL" id="QJI02215.1"/>
    </source>
</evidence>
<keyword evidence="1" id="KW-0175">Coiled coil</keyword>
<protein>
    <recommendedName>
        <fullName evidence="2">DUF927 domain-containing protein</fullName>
    </recommendedName>
</protein>
<feature type="coiled-coil region" evidence="1">
    <location>
        <begin position="216"/>
        <end position="257"/>
    </location>
</feature>
<sequence length="889" mass="104206">MELINALFQEEEIINIRLIEQIDKKEKKTIINLFVKKDENVNEKLKEIIKEYNSKYNVYFGVNPRKGEHNSHISRISSLYIDIDEKTFATKEAFEENITVLNERLKEYNLTPNFEIFSGYGVHYYWLIDEKEKDQFLWIEKGRNGKKEKFQESKKHRDIEEALICLSEADKAVKDLPRILRLPGSENIKNLPEKILVTEKENGKKPYRFKDFSIVLKEYKEQKRILAEEEKRRKEEQEKVNNAYAEYEKKAEFIDENNIKQIVIDTLAEIDDFPKTYEDMLKLGMAFKSEDLKYAEIDKVYKNKYPHYNYEISESKYNEIVPMPRKITFGTAFFYAKKLNPIMLQTLLKNAPKKEIGKDAQFKEENDKVFYFVESKNGIVKKEAANFIMRITKSIKNDDNESSFELKIKSKNAACSFEIEGSGFPVLNDFRKELGKQGLYLISIKDIDIYNQYLQFVYEKSTTESIKKTNFLGRVGKKTYLMEDCTITENGQQELTNLFPDLPSSQNKKMTYKKENPFDLSRFVQDMNAIFGIQTYKYIGFLVSTLFSAEIFNHYNFFPLLFLYGKSESGKSTIANFAQACFGTQNITPPFTINSTPKSIQRTMSRFFNTPVQYNEYKPSEKTNNLLISIFDREAYSRAVKDNSNKTITNEVNASMIFLGTYGIAGYKAEDLTNRTVELNFNNIQQKKEIIDFWEENINNMIGFVEFCIKNINAGELLKSIKVNIKDAKKQYNNSGRILENHCILQASYNYLLEKLEIIETLGISNIKDDIETQQNITKDNQVAEFALNIIENLYARKDIFDNRIVKEGNILYFDLKNIYINILKEAKQAGIDFPDKRTLATSLTMKGLKQKTKRDGNKVKKYWVYETELEEKEAPEWYNEYDKKMMEV</sequence>
<evidence type="ECO:0000313" key="4">
    <source>
        <dbReference type="EMBL" id="QJA84524.1"/>
    </source>
</evidence>
<evidence type="ECO:0000256" key="1">
    <source>
        <dbReference type="SAM" id="Coils"/>
    </source>
</evidence>
<accession>A0A6M3XW86</accession>
<dbReference type="Pfam" id="PF06048">
    <property type="entry name" value="DUF927"/>
    <property type="match status" value="1"/>
</dbReference>
<dbReference type="AlphaFoldDB" id="A0A6M3XW86"/>
<dbReference type="InterPro" id="IPR009270">
    <property type="entry name" value="DUF927"/>
</dbReference>
<dbReference type="EMBL" id="MT141564">
    <property type="protein sequence ID" value="QJA67012.1"/>
    <property type="molecule type" value="Genomic_DNA"/>
</dbReference>
<dbReference type="EMBL" id="MT144983">
    <property type="protein sequence ID" value="QJI02215.1"/>
    <property type="molecule type" value="Genomic_DNA"/>
</dbReference>
<proteinExistence type="predicted"/>
<evidence type="ECO:0000313" key="3">
    <source>
        <dbReference type="EMBL" id="QJA67012.1"/>
    </source>
</evidence>
<organism evidence="5">
    <name type="scientific">viral metagenome</name>
    <dbReference type="NCBI Taxonomy" id="1070528"/>
    <lineage>
        <taxon>unclassified sequences</taxon>
        <taxon>metagenomes</taxon>
        <taxon>organismal metagenomes</taxon>
    </lineage>
</organism>